<dbReference type="GO" id="GO:0061630">
    <property type="term" value="F:ubiquitin protein ligase activity"/>
    <property type="evidence" value="ECO:0007669"/>
    <property type="project" value="UniProtKB-UniRule"/>
</dbReference>
<keyword evidence="11 12" id="KW-0539">Nucleus</keyword>
<keyword evidence="12" id="KW-0234">DNA repair</keyword>
<dbReference type="FunFam" id="3.30.40.10:FF:000027">
    <property type="entry name" value="Pre-mRNA-processing factor 19, putative"/>
    <property type="match status" value="1"/>
</dbReference>
<keyword evidence="4" id="KW-0853">WD repeat</keyword>
<comment type="subcellular location">
    <subcellularLocation>
        <location evidence="1 12">Nucleus</location>
    </subcellularLocation>
</comment>
<dbReference type="Gene3D" id="3.30.40.10">
    <property type="entry name" value="Zinc/RING finger domain, C3HC4 (zinc finger)"/>
    <property type="match status" value="1"/>
</dbReference>
<evidence type="ECO:0000313" key="15">
    <source>
        <dbReference type="Proteomes" id="UP001152885"/>
    </source>
</evidence>
<keyword evidence="8" id="KW-0677">Repeat</keyword>
<protein>
    <recommendedName>
        <fullName evidence="12">Pre-mRNA-processing factor 19</fullName>
        <ecNumber evidence="12">2.3.2.27</ecNumber>
    </recommendedName>
</protein>
<reference evidence="14" key="1">
    <citation type="submission" date="2022-12" db="EMBL/GenBank/DDBJ databases">
        <authorList>
            <person name="Brejova B."/>
        </authorList>
    </citation>
    <scope>NUCLEOTIDE SEQUENCE</scope>
</reference>
<evidence type="ECO:0000259" key="13">
    <source>
        <dbReference type="PROSITE" id="PS51698"/>
    </source>
</evidence>
<keyword evidence="9 12" id="KW-0833">Ubl conjugation pathway</keyword>
<keyword evidence="10 12" id="KW-0508">mRNA splicing</keyword>
<comment type="subunit">
    <text evidence="12">Homotetramer.</text>
</comment>
<evidence type="ECO:0000313" key="14">
    <source>
        <dbReference type="EMBL" id="CAI5758303.1"/>
    </source>
</evidence>
<evidence type="ECO:0000256" key="3">
    <source>
        <dbReference type="ARBA" id="ARBA00006388"/>
    </source>
</evidence>
<comment type="pathway">
    <text evidence="2 12">Protein modification; protein ubiquitination.</text>
</comment>
<dbReference type="InterPro" id="IPR013915">
    <property type="entry name" value="Prp19_cc"/>
</dbReference>
<evidence type="ECO:0000256" key="6">
    <source>
        <dbReference type="ARBA" id="ARBA00022679"/>
    </source>
</evidence>
<proteinExistence type="inferred from homology"/>
<dbReference type="Pfam" id="PF04564">
    <property type="entry name" value="U-box"/>
    <property type="match status" value="1"/>
</dbReference>
<evidence type="ECO:0000256" key="2">
    <source>
        <dbReference type="ARBA" id="ARBA00004906"/>
    </source>
</evidence>
<dbReference type="GO" id="GO:0005737">
    <property type="term" value="C:cytoplasm"/>
    <property type="evidence" value="ECO:0007669"/>
    <property type="project" value="TreeGrafter"/>
</dbReference>
<evidence type="ECO:0000256" key="4">
    <source>
        <dbReference type="ARBA" id="ARBA00022574"/>
    </source>
</evidence>
<dbReference type="InterPro" id="IPR003613">
    <property type="entry name" value="Ubox_domain"/>
</dbReference>
<comment type="catalytic activity">
    <reaction evidence="12">
        <text>S-ubiquitinyl-[E2 ubiquitin-conjugating enzyme]-L-cysteine + [acceptor protein]-L-lysine = [E2 ubiquitin-conjugating enzyme]-L-cysteine + N(6)-ubiquitinyl-[acceptor protein]-L-lysine.</text>
        <dbReference type="EC" id="2.3.2.27"/>
    </reaction>
</comment>
<feature type="domain" description="U-box" evidence="13">
    <location>
        <begin position="1"/>
        <end position="77"/>
    </location>
</feature>
<dbReference type="GO" id="GO:0006281">
    <property type="term" value="P:DNA repair"/>
    <property type="evidence" value="ECO:0007669"/>
    <property type="project" value="UniProtKB-KW"/>
</dbReference>
<keyword evidence="7 12" id="KW-0747">Spliceosome</keyword>
<organism evidence="14 15">
    <name type="scientific">Candida verbasci</name>
    <dbReference type="NCBI Taxonomy" id="1227364"/>
    <lineage>
        <taxon>Eukaryota</taxon>
        <taxon>Fungi</taxon>
        <taxon>Dikarya</taxon>
        <taxon>Ascomycota</taxon>
        <taxon>Saccharomycotina</taxon>
        <taxon>Pichiomycetes</taxon>
        <taxon>Debaryomycetaceae</taxon>
        <taxon>Candida/Lodderomyces clade</taxon>
        <taxon>Candida</taxon>
    </lineage>
</organism>
<dbReference type="SMART" id="SM00504">
    <property type="entry name" value="Ubox"/>
    <property type="match status" value="1"/>
</dbReference>
<evidence type="ECO:0000256" key="11">
    <source>
        <dbReference type="ARBA" id="ARBA00023242"/>
    </source>
</evidence>
<name>A0A9W4XAD6_9ASCO</name>
<dbReference type="EMBL" id="CANTUO010000002">
    <property type="protein sequence ID" value="CAI5758303.1"/>
    <property type="molecule type" value="Genomic_DNA"/>
</dbReference>
<keyword evidence="6 12" id="KW-0808">Transferase</keyword>
<dbReference type="AlphaFoldDB" id="A0A9W4XAD6"/>
<gene>
    <name evidence="14" type="ORF">CANVERA_P2817</name>
</gene>
<evidence type="ECO:0000256" key="10">
    <source>
        <dbReference type="ARBA" id="ARBA00023187"/>
    </source>
</evidence>
<comment type="caution">
    <text evidence="14">The sequence shown here is derived from an EMBL/GenBank/DDBJ whole genome shotgun (WGS) entry which is preliminary data.</text>
</comment>
<dbReference type="PROSITE" id="PS51698">
    <property type="entry name" value="U_BOX"/>
    <property type="match status" value="1"/>
</dbReference>
<keyword evidence="15" id="KW-1185">Reference proteome</keyword>
<dbReference type="InterPro" id="IPR013083">
    <property type="entry name" value="Znf_RING/FYVE/PHD"/>
</dbReference>
<dbReference type="Proteomes" id="UP001152885">
    <property type="component" value="Unassembled WGS sequence"/>
</dbReference>
<dbReference type="GO" id="GO:0071006">
    <property type="term" value="C:U2-type catalytic step 1 spliceosome"/>
    <property type="evidence" value="ECO:0007669"/>
    <property type="project" value="TreeGrafter"/>
</dbReference>
<keyword evidence="5 12" id="KW-0507">mRNA processing</keyword>
<comment type="function">
    <text evidence="12">Ubiquitin-protein ligase which is mainly involved pre-mRNA splicing and DNA repair. Required for pre-mRNA splicing as component of the spliceosome.</text>
</comment>
<dbReference type="Pfam" id="PF08606">
    <property type="entry name" value="Prp19"/>
    <property type="match status" value="1"/>
</dbReference>
<dbReference type="GO" id="GO:0000974">
    <property type="term" value="C:Prp19 complex"/>
    <property type="evidence" value="ECO:0007669"/>
    <property type="project" value="UniProtKB-UniRule"/>
</dbReference>
<dbReference type="SUPFAM" id="SSF57850">
    <property type="entry name" value="RING/U-box"/>
    <property type="match status" value="1"/>
</dbReference>
<dbReference type="GO" id="GO:0000398">
    <property type="term" value="P:mRNA splicing, via spliceosome"/>
    <property type="evidence" value="ECO:0007669"/>
    <property type="project" value="InterPro"/>
</dbReference>
<dbReference type="InterPro" id="IPR038959">
    <property type="entry name" value="Prp19"/>
</dbReference>
<accession>A0A9W4XAD6</accession>
<evidence type="ECO:0000256" key="5">
    <source>
        <dbReference type="ARBA" id="ARBA00022664"/>
    </source>
</evidence>
<evidence type="ECO:0000256" key="7">
    <source>
        <dbReference type="ARBA" id="ARBA00022728"/>
    </source>
</evidence>
<dbReference type="GO" id="GO:0070534">
    <property type="term" value="P:protein K63-linked ubiquitination"/>
    <property type="evidence" value="ECO:0007669"/>
    <property type="project" value="UniProtKB-UniRule"/>
</dbReference>
<sequence length="451" mass="51816">MICSISGEQTIEPVISPKSGCIFEKKHIINYIKQFDKDPINNEQLTIDDLIPINQLNNQNLNSPVTDSIPSLLSNLQNEYDSIVLENFTLKKQLQLAKQELSISLYKQDAAINVAAKAIQERDDARMALEKLTTTLVEEDKIDDIDQAKQELFQKHKSQKVKIELNDIVYEMDSEVKYKKKIIDFYYNNEIDVIVGKQKDKLIIYSINGDEISSKTAHADQFTINNNQLIAYSKANIIFIDDNQIKLPSHVEQIINHPSLNLFIILQQNSWSIINTEKVLVNYKDTISHGTLHQDGEILAAIKQEKVYILSISNGAELGSYDSPFKVVRIRFASNGYWLLIQSNNHENSTIQIIDLRKSIEISKIEIVELIDDFIIDPTSNLIITWTKTHCKLYRFMKKDKEWKLISQFDLKVNNLEFVSTVVKLLQGEPIQLLSIDIKSNKFIKSCIINK</sequence>
<dbReference type="OrthoDB" id="687049at2759"/>
<keyword evidence="12" id="KW-0227">DNA damage</keyword>
<evidence type="ECO:0000256" key="8">
    <source>
        <dbReference type="ARBA" id="ARBA00022737"/>
    </source>
</evidence>
<dbReference type="SUPFAM" id="SSF69322">
    <property type="entry name" value="Tricorn protease domain 2"/>
    <property type="match status" value="1"/>
</dbReference>
<evidence type="ECO:0000256" key="9">
    <source>
        <dbReference type="ARBA" id="ARBA00022786"/>
    </source>
</evidence>
<dbReference type="InterPro" id="IPR055340">
    <property type="entry name" value="RING-Ubox_PRP19"/>
</dbReference>
<dbReference type="CDD" id="cd16656">
    <property type="entry name" value="RING-Ubox_PRP19"/>
    <property type="match status" value="1"/>
</dbReference>
<dbReference type="PANTHER" id="PTHR43995">
    <property type="entry name" value="PRE-MRNA-PROCESSING FACTOR 19"/>
    <property type="match status" value="1"/>
</dbReference>
<evidence type="ECO:0000256" key="1">
    <source>
        <dbReference type="ARBA" id="ARBA00004123"/>
    </source>
</evidence>
<dbReference type="PANTHER" id="PTHR43995:SF1">
    <property type="entry name" value="PRE-MRNA-PROCESSING FACTOR 19"/>
    <property type="match status" value="1"/>
</dbReference>
<evidence type="ECO:0000256" key="12">
    <source>
        <dbReference type="RuleBase" id="RU367101"/>
    </source>
</evidence>
<comment type="similarity">
    <text evidence="3 12">Belongs to the WD repeat PRP19 family.</text>
</comment>
<dbReference type="EC" id="2.3.2.27" evidence="12"/>